<sequence length="294" mass="33011">MEDRDRSVSAKNKGMKQSELPSLRTPTHPRVIPVRTIRAHRSRPRNEIRAKLEFGRHCIPVLIRQASQTGFMIRLPQKSARKINRQSRIKLRVDGHRIPVTAATPAQVISGGQARLRLIICRDPEKEERKRRFRISFDVFGLFFRWKNRSSIDNPTFERGFHGVFMQTLIRVCVVAIMCSLLALPGFGNTFPTVAEIKEALLKMSTTFANANPFRAGNVSNNQFTTASEAGSLPAPAIEATPPARVIPPRQVNDPIIDDCQCSSPPPCVPTDNRGWLQNATSPIRSLKSHGRNH</sequence>
<feature type="region of interest" description="Disordered" evidence="1">
    <location>
        <begin position="271"/>
        <end position="294"/>
    </location>
</feature>
<reference evidence="2 3" key="1">
    <citation type="submission" date="2019-02" db="EMBL/GenBank/DDBJ databases">
        <title>Deep-cultivation of Planctomycetes and their phenomic and genomic characterization uncovers novel biology.</title>
        <authorList>
            <person name="Wiegand S."/>
            <person name="Jogler M."/>
            <person name="Boedeker C."/>
            <person name="Pinto D."/>
            <person name="Vollmers J."/>
            <person name="Rivas-Marin E."/>
            <person name="Kohn T."/>
            <person name="Peeters S.H."/>
            <person name="Heuer A."/>
            <person name="Rast P."/>
            <person name="Oberbeckmann S."/>
            <person name="Bunk B."/>
            <person name="Jeske O."/>
            <person name="Meyerdierks A."/>
            <person name="Storesund J.E."/>
            <person name="Kallscheuer N."/>
            <person name="Luecker S."/>
            <person name="Lage O.M."/>
            <person name="Pohl T."/>
            <person name="Merkel B.J."/>
            <person name="Hornburger P."/>
            <person name="Mueller R.-W."/>
            <person name="Bruemmer F."/>
            <person name="Labrenz M."/>
            <person name="Spormann A.M."/>
            <person name="Op Den Camp H."/>
            <person name="Overmann J."/>
            <person name="Amann R."/>
            <person name="Jetten M.S.M."/>
            <person name="Mascher T."/>
            <person name="Medema M.H."/>
            <person name="Devos D.P."/>
            <person name="Kaster A.-K."/>
            <person name="Ovreas L."/>
            <person name="Rohde M."/>
            <person name="Galperin M.Y."/>
            <person name="Jogler C."/>
        </authorList>
    </citation>
    <scope>NUCLEOTIDE SEQUENCE [LARGE SCALE GENOMIC DNA]</scope>
    <source>
        <strain evidence="2 3">Pla52n</strain>
    </source>
</reference>
<accession>A0A5C5ZWK8</accession>
<dbReference type="Proteomes" id="UP000320176">
    <property type="component" value="Unassembled WGS sequence"/>
</dbReference>
<dbReference type="AlphaFoldDB" id="A0A5C5ZWK8"/>
<proteinExistence type="predicted"/>
<gene>
    <name evidence="2" type="ORF">Pla52n_64750</name>
</gene>
<comment type="caution">
    <text evidence="2">The sequence shown here is derived from an EMBL/GenBank/DDBJ whole genome shotgun (WGS) entry which is preliminary data.</text>
</comment>
<feature type="region of interest" description="Disordered" evidence="1">
    <location>
        <begin position="1"/>
        <end position="27"/>
    </location>
</feature>
<evidence type="ECO:0000256" key="1">
    <source>
        <dbReference type="SAM" id="MobiDB-lite"/>
    </source>
</evidence>
<name>A0A5C5ZWK8_9BACT</name>
<evidence type="ECO:0000313" key="3">
    <source>
        <dbReference type="Proteomes" id="UP000320176"/>
    </source>
</evidence>
<organism evidence="2 3">
    <name type="scientific">Stieleria varia</name>
    <dbReference type="NCBI Taxonomy" id="2528005"/>
    <lineage>
        <taxon>Bacteria</taxon>
        <taxon>Pseudomonadati</taxon>
        <taxon>Planctomycetota</taxon>
        <taxon>Planctomycetia</taxon>
        <taxon>Pirellulales</taxon>
        <taxon>Pirellulaceae</taxon>
        <taxon>Stieleria</taxon>
    </lineage>
</organism>
<keyword evidence="3" id="KW-1185">Reference proteome</keyword>
<dbReference type="EMBL" id="SJPN01000013">
    <property type="protein sequence ID" value="TWT92002.1"/>
    <property type="molecule type" value="Genomic_DNA"/>
</dbReference>
<protein>
    <submittedName>
        <fullName evidence="2">Uncharacterized protein</fullName>
    </submittedName>
</protein>
<evidence type="ECO:0000313" key="2">
    <source>
        <dbReference type="EMBL" id="TWT92002.1"/>
    </source>
</evidence>